<reference evidence="2" key="1">
    <citation type="journal article" date="2009" name="Rice">
        <title>De Novo Next Generation Sequencing of Plant Genomes.</title>
        <authorList>
            <person name="Rounsley S."/>
            <person name="Marri P.R."/>
            <person name="Yu Y."/>
            <person name="He R."/>
            <person name="Sisneros N."/>
            <person name="Goicoechea J.L."/>
            <person name="Lee S.J."/>
            <person name="Angelova A."/>
            <person name="Kudrna D."/>
            <person name="Luo M."/>
            <person name="Affourtit J."/>
            <person name="Desany B."/>
            <person name="Knight J."/>
            <person name="Niazi F."/>
            <person name="Egholm M."/>
            <person name="Wing R.A."/>
        </authorList>
    </citation>
    <scope>NUCLEOTIDE SEQUENCE [LARGE SCALE GENOMIC DNA]</scope>
    <source>
        <strain evidence="2">cv. IRGC 105608</strain>
    </source>
</reference>
<protein>
    <submittedName>
        <fullName evidence="2">Uncharacterized protein</fullName>
    </submittedName>
</protein>
<accession>A0A0D3H465</accession>
<evidence type="ECO:0000313" key="3">
    <source>
        <dbReference type="Proteomes" id="UP000026960"/>
    </source>
</evidence>
<feature type="region of interest" description="Disordered" evidence="1">
    <location>
        <begin position="41"/>
        <end position="70"/>
    </location>
</feature>
<keyword evidence="3" id="KW-1185">Reference proteome</keyword>
<dbReference type="HOGENOM" id="CLU_2761798_0_0_1"/>
<dbReference type="Proteomes" id="UP000026960">
    <property type="component" value="Chromosome 9"/>
</dbReference>
<reference evidence="2" key="2">
    <citation type="submission" date="2015-03" db="UniProtKB">
        <authorList>
            <consortium name="EnsemblPlants"/>
        </authorList>
    </citation>
    <scope>IDENTIFICATION</scope>
</reference>
<sequence length="70" mass="7319">MSTKAKTIVSSTLVSLLAIKSSFIPRVKVLIGRIEVYPENEPSLDPSPQVAPPLAAHAPPPAAPASDMLT</sequence>
<evidence type="ECO:0000256" key="1">
    <source>
        <dbReference type="SAM" id="MobiDB-lite"/>
    </source>
</evidence>
<dbReference type="EnsemblPlants" id="OBART09G02300.1">
    <property type="protein sequence ID" value="OBART09G02300.1"/>
    <property type="gene ID" value="OBART09G02300"/>
</dbReference>
<dbReference type="AlphaFoldDB" id="A0A0D3H465"/>
<name>A0A0D3H465_9ORYZ</name>
<evidence type="ECO:0000313" key="2">
    <source>
        <dbReference type="EnsemblPlants" id="OBART09G02300.1"/>
    </source>
</evidence>
<proteinExistence type="predicted"/>
<dbReference type="PaxDb" id="65489-OBART09G02300.1"/>
<dbReference type="Gramene" id="OBART09G02300.1">
    <property type="protein sequence ID" value="OBART09G02300.1"/>
    <property type="gene ID" value="OBART09G02300"/>
</dbReference>
<organism evidence="2">
    <name type="scientific">Oryza barthii</name>
    <dbReference type="NCBI Taxonomy" id="65489"/>
    <lineage>
        <taxon>Eukaryota</taxon>
        <taxon>Viridiplantae</taxon>
        <taxon>Streptophyta</taxon>
        <taxon>Embryophyta</taxon>
        <taxon>Tracheophyta</taxon>
        <taxon>Spermatophyta</taxon>
        <taxon>Magnoliopsida</taxon>
        <taxon>Liliopsida</taxon>
        <taxon>Poales</taxon>
        <taxon>Poaceae</taxon>
        <taxon>BOP clade</taxon>
        <taxon>Oryzoideae</taxon>
        <taxon>Oryzeae</taxon>
        <taxon>Oryzinae</taxon>
        <taxon>Oryza</taxon>
    </lineage>
</organism>